<gene>
    <name evidence="1" type="ORF">SAMN06893097_107224</name>
</gene>
<dbReference type="Proteomes" id="UP000219514">
    <property type="component" value="Unassembled WGS sequence"/>
</dbReference>
<proteinExistence type="predicted"/>
<keyword evidence="2" id="KW-1185">Reference proteome</keyword>
<reference evidence="1 2" key="1">
    <citation type="submission" date="2017-09" db="EMBL/GenBank/DDBJ databases">
        <authorList>
            <person name="Ehlers B."/>
            <person name="Leendertz F.H."/>
        </authorList>
    </citation>
    <scope>NUCLEOTIDE SEQUENCE [LARGE SCALE GENOMIC DNA]</scope>
    <source>
        <strain evidence="1 2">DSM 46844</strain>
    </source>
</reference>
<dbReference type="EMBL" id="OBDO01000007">
    <property type="protein sequence ID" value="SNX97580.1"/>
    <property type="molecule type" value="Genomic_DNA"/>
</dbReference>
<protein>
    <submittedName>
        <fullName evidence="1">Uncharacterized protein</fullName>
    </submittedName>
</protein>
<accession>A0A285EF07</accession>
<evidence type="ECO:0000313" key="2">
    <source>
        <dbReference type="Proteomes" id="UP000219514"/>
    </source>
</evidence>
<evidence type="ECO:0000313" key="1">
    <source>
        <dbReference type="EMBL" id="SNX97580.1"/>
    </source>
</evidence>
<organism evidence="1 2">
    <name type="scientific">Geodermatophilus sabuli</name>
    <dbReference type="NCBI Taxonomy" id="1564158"/>
    <lineage>
        <taxon>Bacteria</taxon>
        <taxon>Bacillati</taxon>
        <taxon>Actinomycetota</taxon>
        <taxon>Actinomycetes</taxon>
        <taxon>Geodermatophilales</taxon>
        <taxon>Geodermatophilaceae</taxon>
        <taxon>Geodermatophilus</taxon>
    </lineage>
</organism>
<name>A0A285EF07_9ACTN</name>
<sequence length="66" mass="6418">MEVALLVVGAVALGVLLLSLVIGEIGDLAGVDVAALLRRLGGAGTGSADGVTRVPIVPADGDPAER</sequence>
<dbReference type="AlphaFoldDB" id="A0A285EF07"/>
<dbReference type="RefSeq" id="WP_097207527.1">
    <property type="nucleotide sequence ID" value="NZ_JACHXB010000006.1"/>
</dbReference>